<dbReference type="AlphaFoldDB" id="A0A7C4HCI5"/>
<dbReference type="InterPro" id="IPR015422">
    <property type="entry name" value="PyrdxlP-dep_Trfase_small"/>
</dbReference>
<keyword evidence="3" id="KW-0663">Pyridoxal phosphate</keyword>
<proteinExistence type="predicted"/>
<evidence type="ECO:0000256" key="1">
    <source>
        <dbReference type="ARBA" id="ARBA00022576"/>
    </source>
</evidence>
<comment type="caution">
    <text evidence="5">The sequence shown here is derived from an EMBL/GenBank/DDBJ whole genome shotgun (WGS) entry which is preliminary data.</text>
</comment>
<dbReference type="InterPro" id="IPR015421">
    <property type="entry name" value="PyrdxlP-dep_Trfase_major"/>
</dbReference>
<name>A0A7C4HCI5_STAMA</name>
<evidence type="ECO:0000259" key="4">
    <source>
        <dbReference type="Pfam" id="PF00155"/>
    </source>
</evidence>
<dbReference type="InterPro" id="IPR050106">
    <property type="entry name" value="HistidinolP_aminotransfase"/>
</dbReference>
<dbReference type="Gene3D" id="3.40.640.10">
    <property type="entry name" value="Type I PLP-dependent aspartate aminotransferase-like (Major domain)"/>
    <property type="match status" value="1"/>
</dbReference>
<dbReference type="InterPro" id="IPR015424">
    <property type="entry name" value="PyrdxlP-dep_Trfase"/>
</dbReference>
<dbReference type="InterPro" id="IPR004839">
    <property type="entry name" value="Aminotransferase_I/II_large"/>
</dbReference>
<evidence type="ECO:0000313" key="5">
    <source>
        <dbReference type="EMBL" id="HGM59389.1"/>
    </source>
</evidence>
<gene>
    <name evidence="5" type="ORF">ENU14_07410</name>
</gene>
<dbReference type="SUPFAM" id="SSF53383">
    <property type="entry name" value="PLP-dependent transferases"/>
    <property type="match status" value="1"/>
</dbReference>
<evidence type="ECO:0000256" key="2">
    <source>
        <dbReference type="ARBA" id="ARBA00022679"/>
    </source>
</evidence>
<organism evidence="5">
    <name type="scientific">Staphylothermus marinus</name>
    <dbReference type="NCBI Taxonomy" id="2280"/>
    <lineage>
        <taxon>Archaea</taxon>
        <taxon>Thermoproteota</taxon>
        <taxon>Thermoprotei</taxon>
        <taxon>Desulfurococcales</taxon>
        <taxon>Desulfurococcaceae</taxon>
        <taxon>Staphylothermus</taxon>
    </lineage>
</organism>
<dbReference type="CDD" id="cd00609">
    <property type="entry name" value="AAT_like"/>
    <property type="match status" value="1"/>
</dbReference>
<sequence>MFKKVLRKSVENLLEVTLLIILSRNECPYPPSPVVKEFLNRYIDSINRYEIPSIYEDLISRLAEYNSIGKEYIELLLGSEEFFTILPWFMIRNKYSFMYFNPTFEPAIEDLSVWNINLTSIDLDENFMINTDIVLNKCNENTVVYIVRPNNPTGNLPIDCKSIGEIADHTRLVIIDEAYFEFSKQTCINMVKNYSNIVILRTLSKAFCIAGARLGYVITSPETLRELMRVKRKYSIPVSTILIGLGALNDIKYMESIVYEIVRTRDYVVNELSRVQEVRVYNTLTNFILVGKEEYDSKKLYEKLLENNIVVKPLENRLSKFIRVSIGRREEMEKFINVIKKI</sequence>
<dbReference type="Pfam" id="PF00155">
    <property type="entry name" value="Aminotran_1_2"/>
    <property type="match status" value="1"/>
</dbReference>
<protein>
    <submittedName>
        <fullName evidence="5">Aminotransferase class I/II-fold pyridoxal phosphate-dependent enzyme</fullName>
    </submittedName>
</protein>
<dbReference type="Gene3D" id="3.90.1150.10">
    <property type="entry name" value="Aspartate Aminotransferase, domain 1"/>
    <property type="match status" value="1"/>
</dbReference>
<dbReference type="EMBL" id="DTBJ01000061">
    <property type="protein sequence ID" value="HGM59389.1"/>
    <property type="molecule type" value="Genomic_DNA"/>
</dbReference>
<reference evidence="5" key="1">
    <citation type="journal article" date="2020" name="mSystems">
        <title>Genome- and Community-Level Interaction Insights into Carbon Utilization and Element Cycling Functions of Hydrothermarchaeota in Hydrothermal Sediment.</title>
        <authorList>
            <person name="Zhou Z."/>
            <person name="Liu Y."/>
            <person name="Xu W."/>
            <person name="Pan J."/>
            <person name="Luo Z.H."/>
            <person name="Li M."/>
        </authorList>
    </citation>
    <scope>NUCLEOTIDE SEQUENCE [LARGE SCALE GENOMIC DNA]</scope>
    <source>
        <strain evidence="5">SpSt-642</strain>
    </source>
</reference>
<dbReference type="PANTHER" id="PTHR43643:SF3">
    <property type="entry name" value="HISTIDINOL-PHOSPHATE AMINOTRANSFERASE"/>
    <property type="match status" value="1"/>
</dbReference>
<accession>A0A7C4HCI5</accession>
<dbReference type="PANTHER" id="PTHR43643">
    <property type="entry name" value="HISTIDINOL-PHOSPHATE AMINOTRANSFERASE 2"/>
    <property type="match status" value="1"/>
</dbReference>
<keyword evidence="2 5" id="KW-0808">Transferase</keyword>
<evidence type="ECO:0000256" key="3">
    <source>
        <dbReference type="ARBA" id="ARBA00022898"/>
    </source>
</evidence>
<dbReference type="GO" id="GO:0008483">
    <property type="term" value="F:transaminase activity"/>
    <property type="evidence" value="ECO:0007669"/>
    <property type="project" value="UniProtKB-KW"/>
</dbReference>
<keyword evidence="1 5" id="KW-0032">Aminotransferase</keyword>
<dbReference type="GO" id="GO:0030170">
    <property type="term" value="F:pyridoxal phosphate binding"/>
    <property type="evidence" value="ECO:0007669"/>
    <property type="project" value="InterPro"/>
</dbReference>
<feature type="domain" description="Aminotransferase class I/classII large" evidence="4">
    <location>
        <begin position="20"/>
        <end position="339"/>
    </location>
</feature>